<dbReference type="RefSeq" id="WP_311694150.1">
    <property type="nucleotide sequence ID" value="NZ_JAVRHL010000006.1"/>
</dbReference>
<protein>
    <submittedName>
        <fullName evidence="6">MobA/MobL family protein</fullName>
    </submittedName>
</protein>
<sequence length="410" mass="46107">MRHKASRFEVKIRNRANTPSIVAAAAYCAGGRYRCDRTGQVKNYSRRRDVVSVESIKMPHDPERIWNLASAAEKNPRARLAREILVSLPHELPLETQRVLVRGYCLWLHDRFGISAMAAIHHPLAHGLDDEVVADMIPQTEGRKKPAKPRKDERGNPLNHHVHILCPTRFWDEETQSFGEKIRDLDDVKTGPGCVRQIREEWQRRVNRHLEKAGVKTLVDLRSYEAAAAAGDAPEGLTPQPKLGPRNAARGRRREQETGRDDTFLGQARAKTRAANEALWQSWLILRDAEREKARLERSHRIAAETEAARRAEAAEAEAKIDTAETAAARAEAIAAAPHLDALDPQPAAIAWAEGRLKAEIEPESDRTLDPETETAATPETEQPPKFVMSEKEKKRARPPRQRQRVRGGG</sequence>
<feature type="region of interest" description="Disordered" evidence="4">
    <location>
        <begin position="229"/>
        <end position="265"/>
    </location>
</feature>
<organism evidence="6 7">
    <name type="scientific">Tropicimonas omnivorans</name>
    <dbReference type="NCBI Taxonomy" id="3075590"/>
    <lineage>
        <taxon>Bacteria</taxon>
        <taxon>Pseudomonadati</taxon>
        <taxon>Pseudomonadota</taxon>
        <taxon>Alphaproteobacteria</taxon>
        <taxon>Rhodobacterales</taxon>
        <taxon>Roseobacteraceae</taxon>
        <taxon>Tropicimonas</taxon>
    </lineage>
</organism>
<keyword evidence="3" id="KW-0175">Coiled coil</keyword>
<evidence type="ECO:0000313" key="6">
    <source>
        <dbReference type="EMBL" id="MDT0684547.1"/>
    </source>
</evidence>
<evidence type="ECO:0000313" key="7">
    <source>
        <dbReference type="Proteomes" id="UP001265259"/>
    </source>
</evidence>
<evidence type="ECO:0000256" key="2">
    <source>
        <dbReference type="ARBA" id="ARBA00022971"/>
    </source>
</evidence>
<name>A0ABU3DLE9_9RHOB</name>
<dbReference type="EMBL" id="JAVRHL010000006">
    <property type="protein sequence ID" value="MDT0684547.1"/>
    <property type="molecule type" value="Genomic_DNA"/>
</dbReference>
<feature type="region of interest" description="Disordered" evidence="4">
    <location>
        <begin position="358"/>
        <end position="410"/>
    </location>
</feature>
<reference evidence="6 7" key="1">
    <citation type="submission" date="2023-09" db="EMBL/GenBank/DDBJ databases">
        <authorList>
            <person name="Rey-Velasco X."/>
        </authorList>
    </citation>
    <scope>NUCLEOTIDE SEQUENCE [LARGE SCALE GENOMIC DNA]</scope>
    <source>
        <strain evidence="6 7">F158</strain>
    </source>
</reference>
<dbReference type="Proteomes" id="UP001265259">
    <property type="component" value="Unassembled WGS sequence"/>
</dbReference>
<keyword evidence="7" id="KW-1185">Reference proteome</keyword>
<accession>A0ABU3DLE9</accession>
<feature type="compositionally biased region" description="Basic residues" evidence="4">
    <location>
        <begin position="395"/>
        <end position="410"/>
    </location>
</feature>
<feature type="compositionally biased region" description="Basic and acidic residues" evidence="4">
    <location>
        <begin position="358"/>
        <end position="370"/>
    </location>
</feature>
<evidence type="ECO:0000259" key="5">
    <source>
        <dbReference type="Pfam" id="PF03389"/>
    </source>
</evidence>
<comment type="similarity">
    <text evidence="1">Belongs to the MobA/MobL family.</text>
</comment>
<feature type="coiled-coil region" evidence="3">
    <location>
        <begin position="286"/>
        <end position="334"/>
    </location>
</feature>
<feature type="compositionally biased region" description="Low complexity" evidence="4">
    <location>
        <begin position="374"/>
        <end position="385"/>
    </location>
</feature>
<dbReference type="Pfam" id="PF03389">
    <property type="entry name" value="MobA_MobL"/>
    <property type="match status" value="1"/>
</dbReference>
<evidence type="ECO:0000256" key="4">
    <source>
        <dbReference type="SAM" id="MobiDB-lite"/>
    </source>
</evidence>
<feature type="region of interest" description="Disordered" evidence="4">
    <location>
        <begin position="139"/>
        <end position="159"/>
    </location>
</feature>
<feature type="compositionally biased region" description="Basic and acidic residues" evidence="4">
    <location>
        <begin position="254"/>
        <end position="263"/>
    </location>
</feature>
<comment type="caution">
    <text evidence="6">The sequence shown here is derived from an EMBL/GenBank/DDBJ whole genome shotgun (WGS) entry which is preliminary data.</text>
</comment>
<dbReference type="InterPro" id="IPR005053">
    <property type="entry name" value="MobA_MobL"/>
</dbReference>
<feature type="domain" description="MobA/MobL protein" evidence="5">
    <location>
        <begin position="20"/>
        <end position="230"/>
    </location>
</feature>
<dbReference type="Gene3D" id="3.30.930.30">
    <property type="match status" value="1"/>
</dbReference>
<evidence type="ECO:0000256" key="1">
    <source>
        <dbReference type="ARBA" id="ARBA00010873"/>
    </source>
</evidence>
<gene>
    <name evidence="6" type="ORF">RM543_17890</name>
</gene>
<evidence type="ECO:0000256" key="3">
    <source>
        <dbReference type="SAM" id="Coils"/>
    </source>
</evidence>
<feature type="compositionally biased region" description="Basic and acidic residues" evidence="4">
    <location>
        <begin position="141"/>
        <end position="155"/>
    </location>
</feature>
<proteinExistence type="inferred from homology"/>
<keyword evidence="2" id="KW-0184">Conjugation</keyword>